<dbReference type="GeneID" id="93865617"/>
<accession>A0A223HYV2</accession>
<dbReference type="RefSeq" id="WP_013296602.1">
    <property type="nucleotide sequence ID" value="NZ_CP016893.1"/>
</dbReference>
<dbReference type="EMBL" id="CP016893">
    <property type="protein sequence ID" value="AST57464.1"/>
    <property type="molecule type" value="Genomic_DNA"/>
</dbReference>
<reference evidence="1 2" key="1">
    <citation type="submission" date="2016-08" db="EMBL/GenBank/DDBJ databases">
        <title>A novel genetic cassette of butanologenic Thermoanaerobacterium thermosaccharolyticum that directly convert cellulose to butanol.</title>
        <authorList>
            <person name="Li T."/>
            <person name="He J."/>
        </authorList>
    </citation>
    <scope>NUCLEOTIDE SEQUENCE [LARGE SCALE GENOMIC DNA]</scope>
    <source>
        <strain evidence="1 2">TG57</strain>
    </source>
</reference>
<sequence length="55" mass="6274">MNEIKYLLEIADLKDTEYKNTLAITSLIELLIEKGIISQSEIAKKSHEIKIKTAQ</sequence>
<proteinExistence type="predicted"/>
<dbReference type="AlphaFoldDB" id="A0A223HYV2"/>
<organism evidence="1 2">
    <name type="scientific">Thermoanaerobacterium thermosaccharolyticum</name>
    <name type="common">Clostridium thermosaccharolyticum</name>
    <dbReference type="NCBI Taxonomy" id="1517"/>
    <lineage>
        <taxon>Bacteria</taxon>
        <taxon>Bacillati</taxon>
        <taxon>Bacillota</taxon>
        <taxon>Clostridia</taxon>
        <taxon>Thermoanaerobacterales</taxon>
        <taxon>Thermoanaerobacteraceae</taxon>
        <taxon>Thermoanaerobacterium</taxon>
    </lineage>
</organism>
<evidence type="ECO:0000313" key="1">
    <source>
        <dbReference type="EMBL" id="AST57464.1"/>
    </source>
</evidence>
<gene>
    <name evidence="1" type="ORF">Thert_01407</name>
</gene>
<evidence type="ECO:0000313" key="2">
    <source>
        <dbReference type="Proteomes" id="UP000214975"/>
    </source>
</evidence>
<name>A0A223HYV2_THETR</name>
<protein>
    <submittedName>
        <fullName evidence="1">Uncharacterized protein</fullName>
    </submittedName>
</protein>
<dbReference type="OMA" id="HRSAMDE"/>
<dbReference type="Proteomes" id="UP000214975">
    <property type="component" value="Chromosome"/>
</dbReference>